<dbReference type="GO" id="GO:0016757">
    <property type="term" value="F:glycosyltransferase activity"/>
    <property type="evidence" value="ECO:0007669"/>
    <property type="project" value="InterPro"/>
</dbReference>
<feature type="domain" description="Glycosyltransferase subfamily 4-like N-terminal" evidence="2">
    <location>
        <begin position="24"/>
        <end position="173"/>
    </location>
</feature>
<evidence type="ECO:0000313" key="3">
    <source>
        <dbReference type="EMBL" id="OAQ21826.1"/>
    </source>
</evidence>
<accession>A0A179D6Z9</accession>
<evidence type="ECO:0000259" key="1">
    <source>
        <dbReference type="Pfam" id="PF00534"/>
    </source>
</evidence>
<keyword evidence="4" id="KW-1185">Reference proteome</keyword>
<evidence type="ECO:0000313" key="4">
    <source>
        <dbReference type="Proteomes" id="UP000078390"/>
    </source>
</evidence>
<dbReference type="Proteomes" id="UP000078390">
    <property type="component" value="Unassembled WGS sequence"/>
</dbReference>
<dbReference type="Pfam" id="PF00534">
    <property type="entry name" value="Glycos_transf_1"/>
    <property type="match status" value="1"/>
</dbReference>
<dbReference type="PANTHER" id="PTHR12526">
    <property type="entry name" value="GLYCOSYLTRANSFERASE"/>
    <property type="match status" value="1"/>
</dbReference>
<sequence length="381" mass="43667">MSARKTVALVVDRAERTGAYRPYLLRFLREKGYRVLVIVLDQDLRKCKVSPPEVEVVSLGLLPRDYRRFKPVVFWKLKSVLEREEVQVAWVQKYRLALCLSLLKWRLPYLKIIFHLVNVDIFRNRLRRIGWHFLRRQVAFWVANSYGVLEDLPGASLPGDNMRVIFNGVDLERFVEGPSKAEVRRIFNLPEGGFLIGMLARFRKEKDQEGLLKGFAELRARGAEDSYLVLAGGGPKKETLAEMVNRLALRERVFLMDRISPAEVPAFLRALDVFAHPTWREGMPNAVLEAMAAGLPVVVTDAPGLPEIFDCPYRFGYMVPRGDVSALAKALWELYRLSPAERETLGRLAQRRVEEAFTIERMAREFLEVFDHLTGGAHTVS</sequence>
<dbReference type="SUPFAM" id="SSF53756">
    <property type="entry name" value="UDP-Glycosyltransferase/glycogen phosphorylase"/>
    <property type="match status" value="1"/>
</dbReference>
<evidence type="ECO:0008006" key="5">
    <source>
        <dbReference type="Google" id="ProtNLM"/>
    </source>
</evidence>
<name>A0A179D6Z9_9BACT</name>
<evidence type="ECO:0000259" key="2">
    <source>
        <dbReference type="Pfam" id="PF13439"/>
    </source>
</evidence>
<organism evidence="3 4">
    <name type="scientific">Thermosulfurimonas dismutans</name>
    <dbReference type="NCBI Taxonomy" id="999894"/>
    <lineage>
        <taxon>Bacteria</taxon>
        <taxon>Pseudomonadati</taxon>
        <taxon>Thermodesulfobacteriota</taxon>
        <taxon>Thermodesulfobacteria</taxon>
        <taxon>Thermodesulfobacteriales</taxon>
        <taxon>Thermodesulfobacteriaceae</taxon>
        <taxon>Thermosulfurimonas</taxon>
    </lineage>
</organism>
<dbReference type="InterPro" id="IPR001296">
    <property type="entry name" value="Glyco_trans_1"/>
</dbReference>
<protein>
    <recommendedName>
        <fullName evidence="5">Glycosyltransferase family 1 protein</fullName>
    </recommendedName>
</protein>
<reference evidence="3 4" key="1">
    <citation type="submission" date="2016-04" db="EMBL/GenBank/DDBJ databases">
        <title>Genome analysis of Thermosulfurimonas dismutans, the first thermophilic sulfur-disproportionating bacterium of the phylum Thermodesulfobacteria.</title>
        <authorList>
            <person name="Mardanov A.V."/>
            <person name="Beletsky A.V."/>
            <person name="Kadnikov V.V."/>
            <person name="Slobodkin A.I."/>
            <person name="Ravin N.V."/>
        </authorList>
    </citation>
    <scope>NUCLEOTIDE SEQUENCE [LARGE SCALE GENOMIC DNA]</scope>
    <source>
        <strain evidence="3 4">S95</strain>
    </source>
</reference>
<dbReference type="RefSeq" id="WP_068668637.1">
    <property type="nucleotide sequence ID" value="NZ_LWLG01000001.1"/>
</dbReference>
<dbReference type="Pfam" id="PF13439">
    <property type="entry name" value="Glyco_transf_4"/>
    <property type="match status" value="1"/>
</dbReference>
<comment type="caution">
    <text evidence="3">The sequence shown here is derived from an EMBL/GenBank/DDBJ whole genome shotgun (WGS) entry which is preliminary data.</text>
</comment>
<dbReference type="EMBL" id="LWLG01000001">
    <property type="protein sequence ID" value="OAQ21826.1"/>
    <property type="molecule type" value="Genomic_DNA"/>
</dbReference>
<dbReference type="AlphaFoldDB" id="A0A179D6Z9"/>
<dbReference type="PANTHER" id="PTHR12526:SF630">
    <property type="entry name" value="GLYCOSYLTRANSFERASE"/>
    <property type="match status" value="1"/>
</dbReference>
<feature type="domain" description="Glycosyl transferase family 1" evidence="1">
    <location>
        <begin position="180"/>
        <end position="346"/>
    </location>
</feature>
<dbReference type="Gene3D" id="3.40.50.2000">
    <property type="entry name" value="Glycogen Phosphorylase B"/>
    <property type="match status" value="2"/>
</dbReference>
<dbReference type="OrthoDB" id="9775208at2"/>
<proteinExistence type="predicted"/>
<dbReference type="InterPro" id="IPR028098">
    <property type="entry name" value="Glyco_trans_4-like_N"/>
</dbReference>
<dbReference type="STRING" id="999894.TDIS_0344"/>
<gene>
    <name evidence="3" type="ORF">TDIS_0344</name>
</gene>